<keyword evidence="7" id="KW-0378">Hydrolase</keyword>
<dbReference type="PANTHER" id="PTHR31451:SF39">
    <property type="entry name" value="MANNAN ENDO-1,4-BETA-MANNOSIDASE 1"/>
    <property type="match status" value="1"/>
</dbReference>
<evidence type="ECO:0000313" key="11">
    <source>
        <dbReference type="EMBL" id="KAK7435529.1"/>
    </source>
</evidence>
<feature type="domain" description="CBM1" evidence="10">
    <location>
        <begin position="20"/>
        <end position="56"/>
    </location>
</feature>
<dbReference type="SUPFAM" id="SSF57180">
    <property type="entry name" value="Cellulose-binding domain"/>
    <property type="match status" value="1"/>
</dbReference>
<feature type="signal peptide" evidence="9">
    <location>
        <begin position="1"/>
        <end position="19"/>
    </location>
</feature>
<keyword evidence="8" id="KW-0326">Glycosidase</keyword>
<gene>
    <name evidence="11" type="ORF">VKT23_019651</name>
</gene>
<evidence type="ECO:0000256" key="7">
    <source>
        <dbReference type="ARBA" id="ARBA00022801"/>
    </source>
</evidence>
<evidence type="ECO:0000256" key="3">
    <source>
        <dbReference type="ARBA" id="ARBA00005641"/>
    </source>
</evidence>
<dbReference type="InterPro" id="IPR000254">
    <property type="entry name" value="CBD"/>
</dbReference>
<evidence type="ECO:0000259" key="10">
    <source>
        <dbReference type="PROSITE" id="PS51164"/>
    </source>
</evidence>
<sequence>MKLLTSVVALALGIASVRAQTSPEWGQCGGIGWTGATACVSGTACVVVNPYYSQCIRGAASSTVAPSSTSTRATTTVASTTSTVPSAPASTGFVKTSGTGFTLNGKKFTVVGANSYWVGLFGLSSSDMDKAFADIAASGATTVRTWGFNEVTSPNGNYYQSWSGGKATINTGSTGLQNFGKFTDQQLVCIFAEVSDKLIEGFGCVRADYGGMDVYVNQILGSSGFHDSFYTNDQVKTVFKNYVKTFVTRYLNEPTILGWELANEPRCKGSPGTSSGTCTTKTITNWATELSAFIKSIDTNHLVAIGDEGFFNDPGNAVYPYQGSEGVDFDANLGISSIDFGTFHLYPEPWGQSADPTGFGNQWITDHATSMKSHNKPVIMEEFGTTGDKETTYTSWYSTIESSGLTGDLIWQAGSVLTNGPTANDGYAVYPTDAVYQLDIEHAAALKARA</sequence>
<keyword evidence="5" id="KW-0964">Secreted</keyword>
<dbReference type="InterPro" id="IPR035971">
    <property type="entry name" value="CBD_sf"/>
</dbReference>
<organism evidence="11 12">
    <name type="scientific">Marasmiellus scandens</name>
    <dbReference type="NCBI Taxonomy" id="2682957"/>
    <lineage>
        <taxon>Eukaryota</taxon>
        <taxon>Fungi</taxon>
        <taxon>Dikarya</taxon>
        <taxon>Basidiomycota</taxon>
        <taxon>Agaricomycotina</taxon>
        <taxon>Agaricomycetes</taxon>
        <taxon>Agaricomycetidae</taxon>
        <taxon>Agaricales</taxon>
        <taxon>Marasmiineae</taxon>
        <taxon>Omphalotaceae</taxon>
        <taxon>Marasmiellus</taxon>
    </lineage>
</organism>
<evidence type="ECO:0000256" key="6">
    <source>
        <dbReference type="ARBA" id="ARBA00022729"/>
    </source>
</evidence>
<protein>
    <recommendedName>
        <fullName evidence="4">mannan endo-1,4-beta-mannosidase</fullName>
        <ecNumber evidence="4">3.2.1.78</ecNumber>
    </recommendedName>
</protein>
<evidence type="ECO:0000256" key="9">
    <source>
        <dbReference type="SAM" id="SignalP"/>
    </source>
</evidence>
<evidence type="ECO:0000256" key="5">
    <source>
        <dbReference type="ARBA" id="ARBA00022525"/>
    </source>
</evidence>
<evidence type="ECO:0000313" key="12">
    <source>
        <dbReference type="Proteomes" id="UP001498398"/>
    </source>
</evidence>
<comment type="subcellular location">
    <subcellularLocation>
        <location evidence="2">Secreted</location>
    </subcellularLocation>
</comment>
<comment type="similarity">
    <text evidence="3">Belongs to the glycosyl hydrolase 5 (cellulase A) family.</text>
</comment>
<dbReference type="InterPro" id="IPR017853">
    <property type="entry name" value="GH"/>
</dbReference>
<dbReference type="InterPro" id="IPR045053">
    <property type="entry name" value="MAN-like"/>
</dbReference>
<comment type="catalytic activity">
    <reaction evidence="1">
        <text>Random hydrolysis of (1-&gt;4)-beta-D-mannosidic linkages in mannans, galactomannans and glucomannans.</text>
        <dbReference type="EC" id="3.2.1.78"/>
    </reaction>
</comment>
<dbReference type="Gene3D" id="3.20.20.80">
    <property type="entry name" value="Glycosidases"/>
    <property type="match status" value="1"/>
</dbReference>
<comment type="caution">
    <text evidence="11">The sequence shown here is derived from an EMBL/GenBank/DDBJ whole genome shotgun (WGS) entry which is preliminary data.</text>
</comment>
<dbReference type="EC" id="3.2.1.78" evidence="4"/>
<name>A0ABR1IL89_9AGAR</name>
<dbReference type="Proteomes" id="UP001498398">
    <property type="component" value="Unassembled WGS sequence"/>
</dbReference>
<dbReference type="PANTHER" id="PTHR31451">
    <property type="match status" value="1"/>
</dbReference>
<dbReference type="PROSITE" id="PS51164">
    <property type="entry name" value="CBM1_2"/>
    <property type="match status" value="1"/>
</dbReference>
<dbReference type="InterPro" id="IPR001547">
    <property type="entry name" value="Glyco_hydro_5"/>
</dbReference>
<proteinExistence type="inferred from homology"/>
<dbReference type="EMBL" id="JBANRG010000106">
    <property type="protein sequence ID" value="KAK7435529.1"/>
    <property type="molecule type" value="Genomic_DNA"/>
</dbReference>
<dbReference type="InterPro" id="IPR018087">
    <property type="entry name" value="Glyco_hydro_5_CS"/>
</dbReference>
<keyword evidence="12" id="KW-1185">Reference proteome</keyword>
<accession>A0ABR1IL89</accession>
<dbReference type="Pfam" id="PF00734">
    <property type="entry name" value="CBM_1"/>
    <property type="match status" value="1"/>
</dbReference>
<evidence type="ECO:0000256" key="2">
    <source>
        <dbReference type="ARBA" id="ARBA00004613"/>
    </source>
</evidence>
<evidence type="ECO:0000256" key="8">
    <source>
        <dbReference type="ARBA" id="ARBA00023295"/>
    </source>
</evidence>
<dbReference type="PROSITE" id="PS00562">
    <property type="entry name" value="CBM1_1"/>
    <property type="match status" value="1"/>
</dbReference>
<feature type="chain" id="PRO_5045323811" description="mannan endo-1,4-beta-mannosidase" evidence="9">
    <location>
        <begin position="20"/>
        <end position="450"/>
    </location>
</feature>
<reference evidence="11 12" key="1">
    <citation type="submission" date="2024-01" db="EMBL/GenBank/DDBJ databases">
        <title>A draft genome for the cacao thread blight pathogen Marasmiellus scandens.</title>
        <authorList>
            <person name="Baruah I.K."/>
            <person name="Leung J."/>
            <person name="Bukari Y."/>
            <person name="Amoako-Attah I."/>
            <person name="Meinhardt L.W."/>
            <person name="Bailey B.A."/>
            <person name="Cohen S.P."/>
        </authorList>
    </citation>
    <scope>NUCLEOTIDE SEQUENCE [LARGE SCALE GENOMIC DNA]</scope>
    <source>
        <strain evidence="11 12">GH-19</strain>
    </source>
</reference>
<evidence type="ECO:0000256" key="1">
    <source>
        <dbReference type="ARBA" id="ARBA00001678"/>
    </source>
</evidence>
<dbReference type="SMART" id="SM00236">
    <property type="entry name" value="fCBD"/>
    <property type="match status" value="1"/>
</dbReference>
<dbReference type="PROSITE" id="PS00659">
    <property type="entry name" value="GLYCOSYL_HYDROL_F5"/>
    <property type="match status" value="1"/>
</dbReference>
<dbReference type="SUPFAM" id="SSF51445">
    <property type="entry name" value="(Trans)glycosidases"/>
    <property type="match status" value="1"/>
</dbReference>
<evidence type="ECO:0000256" key="4">
    <source>
        <dbReference type="ARBA" id="ARBA00012706"/>
    </source>
</evidence>
<dbReference type="Pfam" id="PF26410">
    <property type="entry name" value="GH5_mannosidase"/>
    <property type="match status" value="1"/>
</dbReference>
<keyword evidence="6 9" id="KW-0732">Signal</keyword>